<dbReference type="Pfam" id="PF01476">
    <property type="entry name" value="LysM"/>
    <property type="match status" value="1"/>
</dbReference>
<evidence type="ECO:0000313" key="3">
    <source>
        <dbReference type="Proteomes" id="UP001621706"/>
    </source>
</evidence>
<dbReference type="InterPro" id="IPR018392">
    <property type="entry name" value="LysM"/>
</dbReference>
<reference evidence="2 3" key="1">
    <citation type="submission" date="2024-02" db="EMBL/GenBank/DDBJ databases">
        <title>Comparative Genomic Analysis of Flavobacterium Species Causing Columnaris Disease of Freshwater Fish in Thailand: Insights into Virulence and Resistance Mechanisms.</title>
        <authorList>
            <person name="Nguyen D."/>
            <person name="Chokmangmeepisarn P."/>
            <person name="Khianchaikhan K."/>
            <person name="Morishita M."/>
            <person name="Bunnoy A."/>
            <person name="Rodkhum C."/>
        </authorList>
    </citation>
    <scope>NUCLEOTIDE SEQUENCE [LARGE SCALE GENOMIC DNA]</scope>
    <source>
        <strain evidence="2 3">CNRT2201</strain>
    </source>
</reference>
<name>A0ABW8P8H0_9FLAO</name>
<sequence>MSFTWPTYKVKKGDTLESVAKELGISKEALKWHHNTYCLHDDLLEKDITHQKKLIIFDKHANEQKTFHTTRVKKQVPFSYNNSLFYIPTKSFSKYGVIITIEDGEDKNEIKYEKSVKWIQKFEDCHIFEINDISKPFINEEEVNSIVHTLAYETSKVLYPMHLMVDEKGNWEQVAKCNTYPRRWNIIKKEIFKEFQGKMVEEYLQEFENLLENQNKINSYMFQDYFLRTLFLGYCFEYQEKFKTEREISFPIIENANEPIYKIEADIVPYLDEYNLVNINFKGVLNDPRSKIDFINENHYPFEENRDTEKATGNFFLKAFLDPNSSIPESIYLECSISLEKTKKISVVISDISGKEKPYIHNHSNLLLDSETTNNKKKGFWKSLFE</sequence>
<dbReference type="Proteomes" id="UP001621706">
    <property type="component" value="Unassembled WGS sequence"/>
</dbReference>
<gene>
    <name evidence="2" type="ORF">V3I07_07265</name>
</gene>
<dbReference type="EMBL" id="JAZGZP010000009">
    <property type="protein sequence ID" value="MFK7000693.1"/>
    <property type="molecule type" value="Genomic_DNA"/>
</dbReference>
<keyword evidence="3" id="KW-1185">Reference proteome</keyword>
<feature type="domain" description="LysM" evidence="1">
    <location>
        <begin position="8"/>
        <end position="30"/>
    </location>
</feature>
<comment type="caution">
    <text evidence="2">The sequence shown here is derived from an EMBL/GenBank/DDBJ whole genome shotgun (WGS) entry which is preliminary data.</text>
</comment>
<dbReference type="RefSeq" id="WP_088397722.1">
    <property type="nucleotide sequence ID" value="NZ_JAZGZP010000009.1"/>
</dbReference>
<proteinExistence type="predicted"/>
<protein>
    <submittedName>
        <fullName evidence="2">LysM domain-containing protein</fullName>
    </submittedName>
</protein>
<evidence type="ECO:0000259" key="1">
    <source>
        <dbReference type="Pfam" id="PF01476"/>
    </source>
</evidence>
<evidence type="ECO:0000313" key="2">
    <source>
        <dbReference type="EMBL" id="MFK7000693.1"/>
    </source>
</evidence>
<dbReference type="CDD" id="cd00118">
    <property type="entry name" value="LysM"/>
    <property type="match status" value="1"/>
</dbReference>
<organism evidence="2 3">
    <name type="scientific">Flavobacterium oreochromis</name>
    <dbReference type="NCBI Taxonomy" id="2906078"/>
    <lineage>
        <taxon>Bacteria</taxon>
        <taxon>Pseudomonadati</taxon>
        <taxon>Bacteroidota</taxon>
        <taxon>Flavobacteriia</taxon>
        <taxon>Flavobacteriales</taxon>
        <taxon>Flavobacteriaceae</taxon>
        <taxon>Flavobacterium</taxon>
    </lineage>
</organism>
<accession>A0ABW8P8H0</accession>